<evidence type="ECO:0000256" key="1">
    <source>
        <dbReference type="ARBA" id="ARBA00023015"/>
    </source>
</evidence>
<dbReference type="InterPro" id="IPR018060">
    <property type="entry name" value="HTH_AraC"/>
</dbReference>
<dbReference type="Proteomes" id="UP000290545">
    <property type="component" value="Unassembled WGS sequence"/>
</dbReference>
<dbReference type="Pfam" id="PF20240">
    <property type="entry name" value="DUF6597"/>
    <property type="match status" value="1"/>
</dbReference>
<evidence type="ECO:0000256" key="3">
    <source>
        <dbReference type="ARBA" id="ARBA00023163"/>
    </source>
</evidence>
<dbReference type="RefSeq" id="WP_129003025.1">
    <property type="nucleotide sequence ID" value="NZ_SDHZ01000001.1"/>
</dbReference>
<comment type="caution">
    <text evidence="5">The sequence shown here is derived from an EMBL/GenBank/DDBJ whole genome shotgun (WGS) entry which is preliminary data.</text>
</comment>
<name>A0A4Q1DEE0_9BACT</name>
<dbReference type="SMART" id="SM00342">
    <property type="entry name" value="HTH_ARAC"/>
    <property type="match status" value="1"/>
</dbReference>
<dbReference type="Gene3D" id="1.10.10.60">
    <property type="entry name" value="Homeodomain-like"/>
    <property type="match status" value="1"/>
</dbReference>
<dbReference type="EMBL" id="SDHZ01000001">
    <property type="protein sequence ID" value="RXK87275.1"/>
    <property type="molecule type" value="Genomic_DNA"/>
</dbReference>
<proteinExistence type="predicted"/>
<dbReference type="SUPFAM" id="SSF46689">
    <property type="entry name" value="Homeodomain-like"/>
    <property type="match status" value="1"/>
</dbReference>
<dbReference type="GO" id="GO:0003700">
    <property type="term" value="F:DNA-binding transcription factor activity"/>
    <property type="evidence" value="ECO:0007669"/>
    <property type="project" value="InterPro"/>
</dbReference>
<dbReference type="InterPro" id="IPR009057">
    <property type="entry name" value="Homeodomain-like_sf"/>
</dbReference>
<evidence type="ECO:0000313" key="5">
    <source>
        <dbReference type="EMBL" id="RXK87275.1"/>
    </source>
</evidence>
<evidence type="ECO:0000259" key="4">
    <source>
        <dbReference type="PROSITE" id="PS01124"/>
    </source>
</evidence>
<evidence type="ECO:0000313" key="6">
    <source>
        <dbReference type="Proteomes" id="UP000290545"/>
    </source>
</evidence>
<dbReference type="PANTHER" id="PTHR46796:SF13">
    <property type="entry name" value="HTH-TYPE TRANSCRIPTIONAL ACTIVATOR RHAS"/>
    <property type="match status" value="1"/>
</dbReference>
<dbReference type="GO" id="GO:0043565">
    <property type="term" value="F:sequence-specific DNA binding"/>
    <property type="evidence" value="ECO:0007669"/>
    <property type="project" value="InterPro"/>
</dbReference>
<keyword evidence="6" id="KW-1185">Reference proteome</keyword>
<gene>
    <name evidence="5" type="ORF">ESB13_10975</name>
</gene>
<dbReference type="AlphaFoldDB" id="A0A4Q1DEE0"/>
<organism evidence="5 6">
    <name type="scientific">Filimonas effusa</name>
    <dbReference type="NCBI Taxonomy" id="2508721"/>
    <lineage>
        <taxon>Bacteria</taxon>
        <taxon>Pseudomonadati</taxon>
        <taxon>Bacteroidota</taxon>
        <taxon>Chitinophagia</taxon>
        <taxon>Chitinophagales</taxon>
        <taxon>Chitinophagaceae</taxon>
        <taxon>Filimonas</taxon>
    </lineage>
</organism>
<keyword evidence="3" id="KW-0804">Transcription</keyword>
<protein>
    <submittedName>
        <fullName evidence="5">AraC family transcriptional regulator</fullName>
    </submittedName>
</protein>
<keyword evidence="2" id="KW-0238">DNA-binding</keyword>
<reference evidence="5 6" key="1">
    <citation type="submission" date="2019-01" db="EMBL/GenBank/DDBJ databases">
        <title>Filimonas sp. strain TTM-71.</title>
        <authorList>
            <person name="Chen W.-M."/>
        </authorList>
    </citation>
    <scope>NUCLEOTIDE SEQUENCE [LARGE SCALE GENOMIC DNA]</scope>
    <source>
        <strain evidence="5 6">TTM-71</strain>
    </source>
</reference>
<keyword evidence="1" id="KW-0805">Transcription regulation</keyword>
<evidence type="ECO:0000256" key="2">
    <source>
        <dbReference type="ARBA" id="ARBA00023125"/>
    </source>
</evidence>
<dbReference type="OrthoDB" id="655946at2"/>
<dbReference type="PANTHER" id="PTHR46796">
    <property type="entry name" value="HTH-TYPE TRANSCRIPTIONAL ACTIVATOR RHAS-RELATED"/>
    <property type="match status" value="1"/>
</dbReference>
<dbReference type="PROSITE" id="PS01124">
    <property type="entry name" value="HTH_ARAC_FAMILY_2"/>
    <property type="match status" value="1"/>
</dbReference>
<dbReference type="InterPro" id="IPR046532">
    <property type="entry name" value="DUF6597"/>
</dbReference>
<dbReference type="Pfam" id="PF12833">
    <property type="entry name" value="HTH_18"/>
    <property type="match status" value="1"/>
</dbReference>
<feature type="domain" description="HTH araC/xylS-type" evidence="4">
    <location>
        <begin position="154"/>
        <end position="253"/>
    </location>
</feature>
<dbReference type="InterPro" id="IPR050204">
    <property type="entry name" value="AraC_XylS_family_regulators"/>
</dbReference>
<sequence length="254" mass="28837">MRFDKVLPEVVLTPYIKYYAISENDQEAAYKVFPVTGLVIGFQYRGHLSVVDDVTLNRLSSSGITGISDRYRLFRNSPGIGTILVYFTETGFARFSALPANELFNESLSLHQVFDRYSIERIEEALSLAETDAQRIGIMNAFFLSQLKDVKEDALVTEAVKLIYVSKGDIPIRTLSEKLFISQSPLEKRFRRLVGATPKKFASIVRFNAIIGSLGQGKSLTDICYEHGFFDQAHFIKDFKQYTGDTPERYRRGL</sequence>
<accession>A0A4Q1DEE0</accession>